<evidence type="ECO:0000256" key="2">
    <source>
        <dbReference type="ARBA" id="ARBA00022475"/>
    </source>
</evidence>
<evidence type="ECO:0000256" key="8">
    <source>
        <dbReference type="SAM" id="Phobius"/>
    </source>
</evidence>
<evidence type="ECO:0000256" key="3">
    <source>
        <dbReference type="ARBA" id="ARBA00022618"/>
    </source>
</evidence>
<evidence type="ECO:0000256" key="1">
    <source>
        <dbReference type="ARBA" id="ARBA00004370"/>
    </source>
</evidence>
<dbReference type="Pfam" id="PF08478">
    <property type="entry name" value="POTRA_1"/>
    <property type="match status" value="1"/>
</dbReference>
<comment type="subcellular location">
    <subcellularLocation>
        <location evidence="1">Membrane</location>
    </subcellularLocation>
</comment>
<name>A0A410DS57_9CLOT</name>
<dbReference type="InterPro" id="IPR034746">
    <property type="entry name" value="POTRA"/>
</dbReference>
<keyword evidence="6 8" id="KW-0472">Membrane</keyword>
<keyword evidence="2" id="KW-1003">Cell membrane</keyword>
<dbReference type="AlphaFoldDB" id="A0A410DS57"/>
<dbReference type="EMBL" id="CP025746">
    <property type="protein sequence ID" value="QAA32033.1"/>
    <property type="molecule type" value="Genomic_DNA"/>
</dbReference>
<keyword evidence="5 8" id="KW-1133">Transmembrane helix</keyword>
<accession>A0A410DS57</accession>
<keyword evidence="11" id="KW-1185">Reference proteome</keyword>
<feature type="transmembrane region" description="Helical" evidence="8">
    <location>
        <begin position="21"/>
        <end position="42"/>
    </location>
</feature>
<evidence type="ECO:0000259" key="9">
    <source>
        <dbReference type="PROSITE" id="PS51779"/>
    </source>
</evidence>
<evidence type="ECO:0000256" key="6">
    <source>
        <dbReference type="ARBA" id="ARBA00023136"/>
    </source>
</evidence>
<evidence type="ECO:0000313" key="11">
    <source>
        <dbReference type="Proteomes" id="UP000286268"/>
    </source>
</evidence>
<dbReference type="GO" id="GO:0005886">
    <property type="term" value="C:plasma membrane"/>
    <property type="evidence" value="ECO:0007669"/>
    <property type="project" value="TreeGrafter"/>
</dbReference>
<keyword evidence="4 8" id="KW-0812">Transmembrane</keyword>
<dbReference type="InterPro" id="IPR013685">
    <property type="entry name" value="POTRA_FtsQ_type"/>
</dbReference>
<evidence type="ECO:0000256" key="7">
    <source>
        <dbReference type="ARBA" id="ARBA00023306"/>
    </source>
</evidence>
<dbReference type="PROSITE" id="PS51779">
    <property type="entry name" value="POTRA"/>
    <property type="match status" value="1"/>
</dbReference>
<protein>
    <recommendedName>
        <fullName evidence="9">POTRA domain-containing protein</fullName>
    </recommendedName>
</protein>
<dbReference type="PANTHER" id="PTHR37820:SF1">
    <property type="entry name" value="CELL DIVISION PROTEIN FTSQ"/>
    <property type="match status" value="1"/>
</dbReference>
<sequence length="249" mass="28663">MNNEINEYIKKHKRKKVRKKLILFFVFFFSITILILLKAPFFNIQDIKVGNNKIINSKEIVDRSELYGKNIFYINQKDVRSKIQANPYIDSVQLKRVLPNGIVINVTERKTVYFFKNSDGIYVLNSELKILEKRDNIDGMSLTELTGITPTATEVGAYLSNDEKIKRIAANIGRYLETNRSDVKFNSLEIKDPTSLTMKVGEVRLLLGTDEKLEDKFNSCIRILKDSNIGLKKGYIDVSFDGQPVIKQE</sequence>
<dbReference type="OrthoDB" id="1953902at2"/>
<reference evidence="10 11" key="1">
    <citation type="submission" date="2018-01" db="EMBL/GenBank/DDBJ databases">
        <title>Genome Sequencing and Assembly of Anaerobacter polyendosporus strain CT4.</title>
        <authorList>
            <person name="Tachaapaikoon C."/>
            <person name="Sutheeworapong S."/>
            <person name="Jenjaroenpun P."/>
            <person name="Wongsurawat T."/>
            <person name="Nookeaw I."/>
            <person name="Cheawchanlertfa P."/>
            <person name="Kosugi A."/>
            <person name="Cheevadhanarak S."/>
            <person name="Ratanakhanokchai K."/>
        </authorList>
    </citation>
    <scope>NUCLEOTIDE SEQUENCE [LARGE SCALE GENOMIC DNA]</scope>
    <source>
        <strain evidence="10 11">CT4</strain>
    </source>
</reference>
<keyword evidence="3" id="KW-0132">Cell division</keyword>
<dbReference type="InterPro" id="IPR050487">
    <property type="entry name" value="FtsQ_DivIB"/>
</dbReference>
<keyword evidence="7" id="KW-0131">Cell cycle</keyword>
<evidence type="ECO:0000256" key="5">
    <source>
        <dbReference type="ARBA" id="ARBA00022989"/>
    </source>
</evidence>
<dbReference type="KEGG" id="cmah:C1I91_10415"/>
<dbReference type="PANTHER" id="PTHR37820">
    <property type="entry name" value="CELL DIVISION PROTEIN DIVIB"/>
    <property type="match status" value="1"/>
</dbReference>
<evidence type="ECO:0000256" key="4">
    <source>
        <dbReference type="ARBA" id="ARBA00022692"/>
    </source>
</evidence>
<dbReference type="Proteomes" id="UP000286268">
    <property type="component" value="Chromosome"/>
</dbReference>
<dbReference type="RefSeq" id="WP_128212823.1">
    <property type="nucleotide sequence ID" value="NZ_CP025746.1"/>
</dbReference>
<gene>
    <name evidence="10" type="ORF">C1I91_10415</name>
</gene>
<feature type="domain" description="POTRA" evidence="9">
    <location>
        <begin position="42"/>
        <end position="109"/>
    </location>
</feature>
<dbReference type="Gene3D" id="3.10.20.310">
    <property type="entry name" value="membrane protein fhac"/>
    <property type="match status" value="1"/>
</dbReference>
<evidence type="ECO:0000313" key="10">
    <source>
        <dbReference type="EMBL" id="QAA32033.1"/>
    </source>
</evidence>
<proteinExistence type="predicted"/>
<organism evidence="10 11">
    <name type="scientific">Clostridium manihotivorum</name>
    <dbReference type="NCBI Taxonomy" id="2320868"/>
    <lineage>
        <taxon>Bacteria</taxon>
        <taxon>Bacillati</taxon>
        <taxon>Bacillota</taxon>
        <taxon>Clostridia</taxon>
        <taxon>Eubacteriales</taxon>
        <taxon>Clostridiaceae</taxon>
        <taxon>Clostridium</taxon>
    </lineage>
</organism>
<dbReference type="GO" id="GO:0051301">
    <property type="term" value="P:cell division"/>
    <property type="evidence" value="ECO:0007669"/>
    <property type="project" value="UniProtKB-KW"/>
</dbReference>